<protein>
    <submittedName>
        <fullName evidence="2">Uncharacterized protein</fullName>
    </submittedName>
</protein>
<dbReference type="EMBL" id="SSOP01000310">
    <property type="protein sequence ID" value="KAB5589153.1"/>
    <property type="molecule type" value="Genomic_DNA"/>
</dbReference>
<sequence>MFQEAYKQNVHTGDPSARRFVTPLRRVFKRFHASRKRPAPGASLRSTNILADSSNIPAGPYPSFENGAVIIEEKPNPPPAPRPSRLVSPGIRLTPISPLAPTVSSSSNLLINHAAGFGLSHDSPQATNNSAIPSSSSPLALMPRGDLFQCGLTPIQSVRTIHSIAPNTTSGCTVFAPALPTTQRVSSVNIARVAAGVDMMDFVDVSPGEAEQTTPTPPSRTVSLQWLPSLVTRRKGHNLSTSALEVNNSVEERRTSNFMAKLVGSAWGFAGIGFNSMNGHRRTQSTAPPATASAVHETGIPSDSDSLPLIPLGKCSIERAVLDTASRLSPISNASDRESFTNGLLLANSAFRMTGSKSGRALDGSDYEIGSSNEKKVPEHEIEERPKKKRRGSVAEHLIRSTAPCPTPGRVTRAMAARQAEIEAMTPTRVTRSASKRLAELANAPARKSCDELYLDDEYPPSLHNSISTSLVTSLHIHSHPIQINLSLVMPVIQTPPRQQANAGGPSPSPHGRLTRSAAARSKAEEGNIASRTRSCSEQTVSTQLTSPARPSIRSTPSCLPMNKLVKPAALKTPNQAQALRIPKTGNPKVPTTPKTRPNTRSQARLSTNGPAAVIMAPIPMSSPVDINKNNMGASLSASLRQEMILPYYDDYVGGSESGSSPFIEMGCLANTDISALRGGSPNWSQTDSEEECENLLGFSLQELSIVPGFPYNDLGMEGLDTQDPDFAPLRTSTEIHLKDTDMSFGDE</sequence>
<reference evidence="2 3" key="1">
    <citation type="journal article" date="2019" name="Fungal Biol. Biotechnol.">
        <title>Draft genome sequence of fastidious pathogen Ceratobasidium theobromae, which causes vascular-streak dieback in Theobroma cacao.</title>
        <authorList>
            <person name="Ali S.S."/>
            <person name="Asman A."/>
            <person name="Shao J."/>
            <person name="Firmansyah A.P."/>
            <person name="Susilo A.W."/>
            <person name="Rosmana A."/>
            <person name="McMahon P."/>
            <person name="Junaid M."/>
            <person name="Guest D."/>
            <person name="Kheng T.Y."/>
            <person name="Meinhardt L.W."/>
            <person name="Bailey B.A."/>
        </authorList>
    </citation>
    <scope>NUCLEOTIDE SEQUENCE [LARGE SCALE GENOMIC DNA]</scope>
    <source>
        <strain evidence="2 3">CT2</strain>
    </source>
</reference>
<evidence type="ECO:0000313" key="3">
    <source>
        <dbReference type="Proteomes" id="UP000383932"/>
    </source>
</evidence>
<feature type="region of interest" description="Disordered" evidence="1">
    <location>
        <begin position="497"/>
        <end position="560"/>
    </location>
</feature>
<organism evidence="2 3">
    <name type="scientific">Ceratobasidium theobromae</name>
    <dbReference type="NCBI Taxonomy" id="1582974"/>
    <lineage>
        <taxon>Eukaryota</taxon>
        <taxon>Fungi</taxon>
        <taxon>Dikarya</taxon>
        <taxon>Basidiomycota</taxon>
        <taxon>Agaricomycotina</taxon>
        <taxon>Agaricomycetes</taxon>
        <taxon>Cantharellales</taxon>
        <taxon>Ceratobasidiaceae</taxon>
        <taxon>Ceratobasidium</taxon>
    </lineage>
</organism>
<keyword evidence="3" id="KW-1185">Reference proteome</keyword>
<dbReference type="AlphaFoldDB" id="A0A5N5QCA7"/>
<name>A0A5N5QCA7_9AGAM</name>
<gene>
    <name evidence="2" type="ORF">CTheo_7412</name>
</gene>
<feature type="region of interest" description="Disordered" evidence="1">
    <location>
        <begin position="582"/>
        <end position="605"/>
    </location>
</feature>
<dbReference type="Proteomes" id="UP000383932">
    <property type="component" value="Unassembled WGS sequence"/>
</dbReference>
<evidence type="ECO:0000313" key="2">
    <source>
        <dbReference type="EMBL" id="KAB5589153.1"/>
    </source>
</evidence>
<feature type="compositionally biased region" description="Basic and acidic residues" evidence="1">
    <location>
        <begin position="373"/>
        <end position="386"/>
    </location>
</feature>
<comment type="caution">
    <text evidence="2">The sequence shown here is derived from an EMBL/GenBank/DDBJ whole genome shotgun (WGS) entry which is preliminary data.</text>
</comment>
<accession>A0A5N5QCA7</accession>
<feature type="region of interest" description="Disordered" evidence="1">
    <location>
        <begin position="362"/>
        <end position="396"/>
    </location>
</feature>
<feature type="compositionally biased region" description="Polar residues" evidence="1">
    <location>
        <begin position="530"/>
        <end position="558"/>
    </location>
</feature>
<proteinExistence type="predicted"/>
<dbReference type="OrthoDB" id="3264334at2759"/>
<feature type="compositionally biased region" description="Polar residues" evidence="1">
    <location>
        <begin position="593"/>
        <end position="605"/>
    </location>
</feature>
<evidence type="ECO:0000256" key="1">
    <source>
        <dbReference type="SAM" id="MobiDB-lite"/>
    </source>
</evidence>